<reference evidence="3" key="1">
    <citation type="journal article" date="2013" name="Nat. Genet.">
        <title>The Capsella rubella genome and the genomic consequences of rapid mating system evolution.</title>
        <authorList>
            <person name="Slotte T."/>
            <person name="Hazzouri K.M."/>
            <person name="Agren J.A."/>
            <person name="Koenig D."/>
            <person name="Maumus F."/>
            <person name="Guo Y.L."/>
            <person name="Steige K."/>
            <person name="Platts A.E."/>
            <person name="Escobar J.S."/>
            <person name="Newman L.K."/>
            <person name="Wang W."/>
            <person name="Mandakova T."/>
            <person name="Vello E."/>
            <person name="Smith L.M."/>
            <person name="Henz S.R."/>
            <person name="Steffen J."/>
            <person name="Takuno S."/>
            <person name="Brandvain Y."/>
            <person name="Coop G."/>
            <person name="Andolfatto P."/>
            <person name="Hu T.T."/>
            <person name="Blanchette M."/>
            <person name="Clark R.M."/>
            <person name="Quesneville H."/>
            <person name="Nordborg M."/>
            <person name="Gaut B.S."/>
            <person name="Lysak M.A."/>
            <person name="Jenkins J."/>
            <person name="Grimwood J."/>
            <person name="Chapman J."/>
            <person name="Prochnik S."/>
            <person name="Shu S."/>
            <person name="Rokhsar D."/>
            <person name="Schmutz J."/>
            <person name="Weigel D."/>
            <person name="Wright S.I."/>
        </authorList>
    </citation>
    <scope>NUCLEOTIDE SEQUENCE [LARGE SCALE GENOMIC DNA]</scope>
    <source>
        <strain evidence="3">cv. Monte Gargano</strain>
    </source>
</reference>
<protein>
    <submittedName>
        <fullName evidence="2">Uncharacterized protein</fullName>
    </submittedName>
</protein>
<keyword evidence="3" id="KW-1185">Reference proteome</keyword>
<dbReference type="STRING" id="81985.R0I171"/>
<evidence type="ECO:0000256" key="1">
    <source>
        <dbReference type="SAM" id="MobiDB-lite"/>
    </source>
</evidence>
<proteinExistence type="predicted"/>
<dbReference type="Proteomes" id="UP000029121">
    <property type="component" value="Unassembled WGS sequence"/>
</dbReference>
<dbReference type="eggNOG" id="ENOG502S99J">
    <property type="taxonomic scope" value="Eukaryota"/>
</dbReference>
<organism evidence="2 3">
    <name type="scientific">Capsella rubella</name>
    <dbReference type="NCBI Taxonomy" id="81985"/>
    <lineage>
        <taxon>Eukaryota</taxon>
        <taxon>Viridiplantae</taxon>
        <taxon>Streptophyta</taxon>
        <taxon>Embryophyta</taxon>
        <taxon>Tracheophyta</taxon>
        <taxon>Spermatophyta</taxon>
        <taxon>Magnoliopsida</taxon>
        <taxon>eudicotyledons</taxon>
        <taxon>Gunneridae</taxon>
        <taxon>Pentapetalae</taxon>
        <taxon>rosids</taxon>
        <taxon>malvids</taxon>
        <taxon>Brassicales</taxon>
        <taxon>Brassicaceae</taxon>
        <taxon>Camelineae</taxon>
        <taxon>Capsella</taxon>
    </lineage>
</organism>
<dbReference type="GO" id="GO:0046872">
    <property type="term" value="F:metal ion binding"/>
    <property type="evidence" value="ECO:0007669"/>
    <property type="project" value="InterPro"/>
</dbReference>
<feature type="region of interest" description="Disordered" evidence="1">
    <location>
        <begin position="1"/>
        <end position="100"/>
    </location>
</feature>
<dbReference type="InterPro" id="IPR039285">
    <property type="entry name" value="HIRD11-like"/>
</dbReference>
<dbReference type="PANTHER" id="PTHR34941:SF1">
    <property type="entry name" value="DEHYDRIN HIRD11"/>
    <property type="match status" value="1"/>
</dbReference>
<gene>
    <name evidence="2" type="ORF">CARUB_v10021201mg</name>
</gene>
<dbReference type="PANTHER" id="PTHR34941">
    <property type="entry name" value="DEHYDRIN HIRD11"/>
    <property type="match status" value="1"/>
</dbReference>
<name>R0I171_9BRAS</name>
<dbReference type="KEGG" id="crb:17895789"/>
<evidence type="ECO:0000313" key="2">
    <source>
        <dbReference type="EMBL" id="EOA35944.1"/>
    </source>
</evidence>
<evidence type="ECO:0000313" key="3">
    <source>
        <dbReference type="Proteomes" id="UP000029121"/>
    </source>
</evidence>
<dbReference type="EMBL" id="KB870806">
    <property type="protein sequence ID" value="EOA35944.1"/>
    <property type="molecule type" value="Genomic_DNA"/>
</dbReference>
<feature type="compositionally biased region" description="Basic residues" evidence="1">
    <location>
        <begin position="75"/>
        <end position="88"/>
    </location>
</feature>
<feature type="compositionally biased region" description="Basic and acidic residues" evidence="1">
    <location>
        <begin position="19"/>
        <end position="74"/>
    </location>
</feature>
<dbReference type="AlphaFoldDB" id="R0I171"/>
<accession>R0I171</accession>
<sequence>MAGLINKIGDALHIGGGNKEGEHKKHEEEHKKHVDEHKSGEHKEGIVDKIKDKIHGGEGKSHDGHEGKSHDGEKKKKKDKKEKKHHGDGHHSSSSDSDSD</sequence>